<keyword evidence="1" id="KW-0472">Membrane</keyword>
<evidence type="ECO:0000313" key="3">
    <source>
        <dbReference type="EMBL" id="GIG97786.1"/>
    </source>
</evidence>
<feature type="transmembrane region" description="Helical" evidence="1">
    <location>
        <begin position="45"/>
        <end position="68"/>
    </location>
</feature>
<organism evidence="3 4">
    <name type="scientific">Plantactinospora mayteni</name>
    <dbReference type="NCBI Taxonomy" id="566021"/>
    <lineage>
        <taxon>Bacteria</taxon>
        <taxon>Bacillati</taxon>
        <taxon>Actinomycetota</taxon>
        <taxon>Actinomycetes</taxon>
        <taxon>Micromonosporales</taxon>
        <taxon>Micromonosporaceae</taxon>
        <taxon>Plantactinospora</taxon>
    </lineage>
</organism>
<keyword evidence="1" id="KW-1133">Transmembrane helix</keyword>
<feature type="domain" description="TadE-like" evidence="2">
    <location>
        <begin position="43"/>
        <end position="79"/>
    </location>
</feature>
<reference evidence="3 4" key="1">
    <citation type="submission" date="2021-01" db="EMBL/GenBank/DDBJ databases">
        <title>Whole genome shotgun sequence of Plantactinospora mayteni NBRC 109088.</title>
        <authorList>
            <person name="Komaki H."/>
            <person name="Tamura T."/>
        </authorList>
    </citation>
    <scope>NUCLEOTIDE SEQUENCE [LARGE SCALE GENOMIC DNA]</scope>
    <source>
        <strain evidence="3 4">NBRC 109088</strain>
    </source>
</reference>
<dbReference type="Proteomes" id="UP000621500">
    <property type="component" value="Unassembled WGS sequence"/>
</dbReference>
<evidence type="ECO:0000256" key="1">
    <source>
        <dbReference type="SAM" id="Phobius"/>
    </source>
</evidence>
<keyword evidence="4" id="KW-1185">Reference proteome</keyword>
<sequence>MPRPPRVRIRHRVPATTAGSRWRRIVGPDRLVGAERDRGANPVELAVLMPAILILLLASIQAAAWFIARSTALNAAQSAVSAQRAYQAEPGVGQQRAEDFLERAGDWLVRWEVTVTVPEPDDTQVSATVTGEPLRVVPLISLPPISETASGTVERFTDEEAP</sequence>
<protein>
    <recommendedName>
        <fullName evidence="2">TadE-like domain-containing protein</fullName>
    </recommendedName>
</protein>
<dbReference type="InterPro" id="IPR012495">
    <property type="entry name" value="TadE-like_dom"/>
</dbReference>
<keyword evidence="1" id="KW-0812">Transmembrane</keyword>
<comment type="caution">
    <text evidence="3">The sequence shown here is derived from an EMBL/GenBank/DDBJ whole genome shotgun (WGS) entry which is preliminary data.</text>
</comment>
<proteinExistence type="predicted"/>
<gene>
    <name evidence="3" type="ORF">Pma05_43590</name>
</gene>
<dbReference type="EMBL" id="BONX01000029">
    <property type="protein sequence ID" value="GIG97786.1"/>
    <property type="molecule type" value="Genomic_DNA"/>
</dbReference>
<accession>A0ABQ4ET00</accession>
<name>A0ABQ4ET00_9ACTN</name>
<evidence type="ECO:0000313" key="4">
    <source>
        <dbReference type="Proteomes" id="UP000621500"/>
    </source>
</evidence>
<evidence type="ECO:0000259" key="2">
    <source>
        <dbReference type="Pfam" id="PF07811"/>
    </source>
</evidence>
<dbReference type="Pfam" id="PF07811">
    <property type="entry name" value="TadE"/>
    <property type="match status" value="1"/>
</dbReference>